<sequence length="124" mass="13980">MEMEMEQENYDLDLELGLQPLSPPDPPRVFSCHYCKRKFHSSQALGGHQNAHKLERSLAKRRRELAAAVRPNPAATDGDSAFSRYGRDDSGKLGTSTERKWWGVYTSLDDKGKATEDVDLSLKL</sequence>
<keyword evidence="2" id="KW-0479">Metal-binding</keyword>
<proteinExistence type="predicted"/>
<evidence type="ECO:0000313" key="10">
    <source>
        <dbReference type="Proteomes" id="UP001327560"/>
    </source>
</evidence>
<dbReference type="Proteomes" id="UP001327560">
    <property type="component" value="Chromosome 2"/>
</dbReference>
<dbReference type="InterPro" id="IPR036236">
    <property type="entry name" value="Znf_C2H2_sf"/>
</dbReference>
<dbReference type="InterPro" id="IPR044246">
    <property type="entry name" value="ZFP3-like"/>
</dbReference>
<reference evidence="9 10" key="1">
    <citation type="submission" date="2023-10" db="EMBL/GenBank/DDBJ databases">
        <title>Chromosome-scale genome assembly provides insights into flower coloration mechanisms of Canna indica.</title>
        <authorList>
            <person name="Li C."/>
        </authorList>
    </citation>
    <scope>NUCLEOTIDE SEQUENCE [LARGE SCALE GENOMIC DNA]</scope>
    <source>
        <tissue evidence="9">Flower</tissue>
    </source>
</reference>
<dbReference type="AlphaFoldDB" id="A0AAQ3JWA9"/>
<comment type="subcellular location">
    <subcellularLocation>
        <location evidence="1">Nucleus</location>
    </subcellularLocation>
</comment>
<dbReference type="GO" id="GO:0009788">
    <property type="term" value="P:negative regulation of abscisic acid-activated signaling pathway"/>
    <property type="evidence" value="ECO:0007669"/>
    <property type="project" value="InterPro"/>
</dbReference>
<dbReference type="EMBL" id="CP136891">
    <property type="protein sequence ID" value="WOK96314.1"/>
    <property type="molecule type" value="Genomic_DNA"/>
</dbReference>
<keyword evidence="3 6" id="KW-0863">Zinc-finger</keyword>
<evidence type="ECO:0000256" key="2">
    <source>
        <dbReference type="ARBA" id="ARBA00022723"/>
    </source>
</evidence>
<dbReference type="PROSITE" id="PS00028">
    <property type="entry name" value="ZINC_FINGER_C2H2_1"/>
    <property type="match status" value="1"/>
</dbReference>
<name>A0AAQ3JWA9_9LILI</name>
<evidence type="ECO:0000259" key="8">
    <source>
        <dbReference type="PROSITE" id="PS50157"/>
    </source>
</evidence>
<feature type="region of interest" description="Disordered" evidence="7">
    <location>
        <begin position="67"/>
        <end position="94"/>
    </location>
</feature>
<feature type="compositionally biased region" description="Basic and acidic residues" evidence="7">
    <location>
        <begin position="85"/>
        <end position="94"/>
    </location>
</feature>
<dbReference type="PROSITE" id="PS50157">
    <property type="entry name" value="ZINC_FINGER_C2H2_2"/>
    <property type="match status" value="1"/>
</dbReference>
<evidence type="ECO:0000313" key="9">
    <source>
        <dbReference type="EMBL" id="WOK96314.1"/>
    </source>
</evidence>
<dbReference type="SUPFAM" id="SSF57667">
    <property type="entry name" value="beta-beta-alpha zinc fingers"/>
    <property type="match status" value="1"/>
</dbReference>
<gene>
    <name evidence="9" type="ORF">Cni_G05021</name>
</gene>
<dbReference type="PANTHER" id="PTHR47287">
    <property type="entry name" value="C2H2 AND C2HC ZINC FINGERS SUPERFAMILY PROTEIN"/>
    <property type="match status" value="1"/>
</dbReference>
<keyword evidence="5" id="KW-0539">Nucleus</keyword>
<evidence type="ECO:0000256" key="1">
    <source>
        <dbReference type="ARBA" id="ARBA00004123"/>
    </source>
</evidence>
<dbReference type="GO" id="GO:0008270">
    <property type="term" value="F:zinc ion binding"/>
    <property type="evidence" value="ECO:0007669"/>
    <property type="project" value="UniProtKB-KW"/>
</dbReference>
<accession>A0AAQ3JWA9</accession>
<evidence type="ECO:0000256" key="6">
    <source>
        <dbReference type="PROSITE-ProRule" id="PRU00042"/>
    </source>
</evidence>
<dbReference type="GO" id="GO:0005634">
    <property type="term" value="C:nucleus"/>
    <property type="evidence" value="ECO:0007669"/>
    <property type="project" value="UniProtKB-SubCell"/>
</dbReference>
<evidence type="ECO:0000256" key="4">
    <source>
        <dbReference type="ARBA" id="ARBA00022833"/>
    </source>
</evidence>
<dbReference type="PANTHER" id="PTHR47287:SF15">
    <property type="entry name" value="ZINC FINGER PROTEIN 3-LIKE"/>
    <property type="match status" value="1"/>
</dbReference>
<organism evidence="9 10">
    <name type="scientific">Canna indica</name>
    <name type="common">Indian-shot</name>
    <dbReference type="NCBI Taxonomy" id="4628"/>
    <lineage>
        <taxon>Eukaryota</taxon>
        <taxon>Viridiplantae</taxon>
        <taxon>Streptophyta</taxon>
        <taxon>Embryophyta</taxon>
        <taxon>Tracheophyta</taxon>
        <taxon>Spermatophyta</taxon>
        <taxon>Magnoliopsida</taxon>
        <taxon>Liliopsida</taxon>
        <taxon>Zingiberales</taxon>
        <taxon>Cannaceae</taxon>
        <taxon>Canna</taxon>
    </lineage>
</organism>
<evidence type="ECO:0000256" key="3">
    <source>
        <dbReference type="ARBA" id="ARBA00022771"/>
    </source>
</evidence>
<keyword evidence="10" id="KW-1185">Reference proteome</keyword>
<feature type="domain" description="C2H2-type" evidence="8">
    <location>
        <begin position="30"/>
        <end position="57"/>
    </location>
</feature>
<evidence type="ECO:0000256" key="5">
    <source>
        <dbReference type="ARBA" id="ARBA00023242"/>
    </source>
</evidence>
<dbReference type="InterPro" id="IPR013087">
    <property type="entry name" value="Znf_C2H2_type"/>
</dbReference>
<dbReference type="Gene3D" id="3.30.160.60">
    <property type="entry name" value="Classic Zinc Finger"/>
    <property type="match status" value="1"/>
</dbReference>
<keyword evidence="4" id="KW-0862">Zinc</keyword>
<protein>
    <submittedName>
        <fullName evidence="9">Zinc finger protein 4-like</fullName>
    </submittedName>
</protein>
<evidence type="ECO:0000256" key="7">
    <source>
        <dbReference type="SAM" id="MobiDB-lite"/>
    </source>
</evidence>